<evidence type="ECO:0000256" key="2">
    <source>
        <dbReference type="ARBA" id="ARBA00004651"/>
    </source>
</evidence>
<keyword evidence="10" id="KW-0902">Two-component regulatory system</keyword>
<dbReference type="GO" id="GO:0005524">
    <property type="term" value="F:ATP binding"/>
    <property type="evidence" value="ECO:0007669"/>
    <property type="project" value="UniProtKB-KW"/>
</dbReference>
<evidence type="ECO:0000256" key="3">
    <source>
        <dbReference type="ARBA" id="ARBA00012438"/>
    </source>
</evidence>
<keyword evidence="12" id="KW-0175">Coiled coil</keyword>
<evidence type="ECO:0000313" key="17">
    <source>
        <dbReference type="EMBL" id="TBL70519.1"/>
    </source>
</evidence>
<comment type="catalytic activity">
    <reaction evidence="1">
        <text>ATP + protein L-histidine = ADP + protein N-phospho-L-histidine.</text>
        <dbReference type="EC" id="2.7.13.3"/>
    </reaction>
</comment>
<dbReference type="GO" id="GO:0005886">
    <property type="term" value="C:plasma membrane"/>
    <property type="evidence" value="ECO:0007669"/>
    <property type="project" value="UniProtKB-SubCell"/>
</dbReference>
<comment type="caution">
    <text evidence="17">The sequence shown here is derived from an EMBL/GenBank/DDBJ whole genome shotgun (WGS) entry which is preliminary data.</text>
</comment>
<dbReference type="Gene3D" id="6.10.340.10">
    <property type="match status" value="1"/>
</dbReference>
<evidence type="ECO:0000256" key="1">
    <source>
        <dbReference type="ARBA" id="ARBA00000085"/>
    </source>
</evidence>
<organism evidence="17 18">
    <name type="scientific">Paenibacillus thalictri</name>
    <dbReference type="NCBI Taxonomy" id="2527873"/>
    <lineage>
        <taxon>Bacteria</taxon>
        <taxon>Bacillati</taxon>
        <taxon>Bacillota</taxon>
        <taxon>Bacilli</taxon>
        <taxon>Bacillales</taxon>
        <taxon>Paenibacillaceae</taxon>
        <taxon>Paenibacillus</taxon>
    </lineage>
</organism>
<keyword evidence="9" id="KW-0067">ATP-binding</keyword>
<keyword evidence="18" id="KW-1185">Reference proteome</keyword>
<evidence type="ECO:0000256" key="5">
    <source>
        <dbReference type="ARBA" id="ARBA00022553"/>
    </source>
</evidence>
<dbReference type="EMBL" id="SIRE01000031">
    <property type="protein sequence ID" value="TBL70519.1"/>
    <property type="molecule type" value="Genomic_DNA"/>
</dbReference>
<keyword evidence="11 14" id="KW-0472">Membrane</keyword>
<evidence type="ECO:0000259" key="15">
    <source>
        <dbReference type="PROSITE" id="PS50109"/>
    </source>
</evidence>
<dbReference type="Gene3D" id="3.30.450.20">
    <property type="entry name" value="PAS domain"/>
    <property type="match status" value="1"/>
</dbReference>
<evidence type="ECO:0000256" key="14">
    <source>
        <dbReference type="SAM" id="Phobius"/>
    </source>
</evidence>
<keyword evidence="14" id="KW-1133">Transmembrane helix</keyword>
<keyword evidence="6" id="KW-0808">Transferase</keyword>
<evidence type="ECO:0000256" key="8">
    <source>
        <dbReference type="ARBA" id="ARBA00022777"/>
    </source>
</evidence>
<dbReference type="Proteomes" id="UP000293142">
    <property type="component" value="Unassembled WGS sequence"/>
</dbReference>
<evidence type="ECO:0000256" key="12">
    <source>
        <dbReference type="SAM" id="Coils"/>
    </source>
</evidence>
<evidence type="ECO:0000256" key="13">
    <source>
        <dbReference type="SAM" id="MobiDB-lite"/>
    </source>
</evidence>
<keyword evidence="5" id="KW-0597">Phosphoprotein</keyword>
<dbReference type="PROSITE" id="PS50885">
    <property type="entry name" value="HAMP"/>
    <property type="match status" value="1"/>
</dbReference>
<dbReference type="PANTHER" id="PTHR34220">
    <property type="entry name" value="SENSOR HISTIDINE KINASE YPDA"/>
    <property type="match status" value="1"/>
</dbReference>
<feature type="domain" description="Histidine kinase" evidence="15">
    <location>
        <begin position="429"/>
        <end position="605"/>
    </location>
</feature>
<evidence type="ECO:0000256" key="10">
    <source>
        <dbReference type="ARBA" id="ARBA00023012"/>
    </source>
</evidence>
<dbReference type="AlphaFoldDB" id="A0A4Q9DF58"/>
<dbReference type="Pfam" id="PF06580">
    <property type="entry name" value="His_kinase"/>
    <property type="match status" value="1"/>
</dbReference>
<dbReference type="OrthoDB" id="9776552at2"/>
<sequence>MTISQSKEADDMKARSTRQISIRTVLISCFLALMIFPMIVITIVTYHKENEIFQNQVSRFLLQTVVQTSRSLDANLAEMDRLTWPILYREPFDFLAKPGDSSYELVKAAEKFKEEMVHQYFRGRINEVSAVYFVTPERTLLSTESAFQTFEQVIPGNFQYITERLEQDPLSIHWFSEKYAIMTHREAFTTRIHPSVLAARKIVDSNRVELQGYFIMQFNNLFLEDVLQNVQIGKTGSLLLLDQGSELLFGQQSPYLRNERIRQALGRLPANGSGTEVIDGKWIVAYVTSQKSKWTMAAVMPLAELLEPNRLLLRNLLIIAGLGAAVSVFVSLSLATHISRPVVYLSQLMLKASYGNLDVRHTNESYREISILQRNFNNMMERIQELLAAVEKEQREKQQASMRALQMQIHPHFLYNILDTIHWMAKKYKAEQIGKLVTSLGKFFRLSLHAGNDRIPLEQEFRHVASYLELQAIRFRDKVVYRLQLDERAKQVPIVPLVLQPIVENAFEHGITQSLPEGVVGEITIEATYSGDKVSIRITDDGKGMSGETLQELLQSLGQTEKAEHIGLRNVQQRLQLAFGPMSTLHIESREGSGTSVSFDIPAEEGSV</sequence>
<keyword evidence="14" id="KW-0812">Transmembrane</keyword>
<evidence type="ECO:0000256" key="4">
    <source>
        <dbReference type="ARBA" id="ARBA00022475"/>
    </source>
</evidence>
<keyword evidence="4" id="KW-1003">Cell membrane</keyword>
<reference evidence="17 18" key="1">
    <citation type="submission" date="2019-02" db="EMBL/GenBank/DDBJ databases">
        <title>Paenibacillus sp. nov., isolated from surface-sterilized tissue of Thalictrum simplex L.</title>
        <authorList>
            <person name="Tuo L."/>
        </authorList>
    </citation>
    <scope>NUCLEOTIDE SEQUENCE [LARGE SCALE GENOMIC DNA]</scope>
    <source>
        <strain evidence="17 18">N2SHLJ1</strain>
    </source>
</reference>
<dbReference type="InterPro" id="IPR005467">
    <property type="entry name" value="His_kinase_dom"/>
</dbReference>
<evidence type="ECO:0000256" key="11">
    <source>
        <dbReference type="ARBA" id="ARBA00023136"/>
    </source>
</evidence>
<dbReference type="EC" id="2.7.13.3" evidence="3"/>
<evidence type="ECO:0000256" key="9">
    <source>
        <dbReference type="ARBA" id="ARBA00022840"/>
    </source>
</evidence>
<dbReference type="Pfam" id="PF02518">
    <property type="entry name" value="HATPase_c"/>
    <property type="match status" value="1"/>
</dbReference>
<dbReference type="Gene3D" id="3.30.565.10">
    <property type="entry name" value="Histidine kinase-like ATPase, C-terminal domain"/>
    <property type="match status" value="1"/>
</dbReference>
<accession>A0A4Q9DF58</accession>
<keyword evidence="7" id="KW-0547">Nucleotide-binding</keyword>
<dbReference type="InterPro" id="IPR036890">
    <property type="entry name" value="HATPase_C_sf"/>
</dbReference>
<dbReference type="CDD" id="cd06225">
    <property type="entry name" value="HAMP"/>
    <property type="match status" value="1"/>
</dbReference>
<gene>
    <name evidence="17" type="ORF">EYB31_32875</name>
</gene>
<evidence type="ECO:0000313" key="18">
    <source>
        <dbReference type="Proteomes" id="UP000293142"/>
    </source>
</evidence>
<dbReference type="InterPro" id="IPR010559">
    <property type="entry name" value="Sig_transdc_His_kin_internal"/>
</dbReference>
<evidence type="ECO:0000256" key="6">
    <source>
        <dbReference type="ARBA" id="ARBA00022679"/>
    </source>
</evidence>
<dbReference type="PANTHER" id="PTHR34220:SF7">
    <property type="entry name" value="SENSOR HISTIDINE KINASE YPDA"/>
    <property type="match status" value="1"/>
</dbReference>
<proteinExistence type="predicted"/>
<dbReference type="InterPro" id="IPR003594">
    <property type="entry name" value="HATPase_dom"/>
</dbReference>
<dbReference type="GO" id="GO:0000155">
    <property type="term" value="F:phosphorelay sensor kinase activity"/>
    <property type="evidence" value="ECO:0007669"/>
    <property type="project" value="InterPro"/>
</dbReference>
<protein>
    <recommendedName>
        <fullName evidence="3">histidine kinase</fullName>
        <ecNumber evidence="3">2.7.13.3</ecNumber>
    </recommendedName>
</protein>
<feature type="transmembrane region" description="Helical" evidence="14">
    <location>
        <begin position="20"/>
        <end position="46"/>
    </location>
</feature>
<dbReference type="PROSITE" id="PS50109">
    <property type="entry name" value="HIS_KIN"/>
    <property type="match status" value="1"/>
</dbReference>
<dbReference type="SUPFAM" id="SSF158472">
    <property type="entry name" value="HAMP domain-like"/>
    <property type="match status" value="1"/>
</dbReference>
<comment type="subcellular location">
    <subcellularLocation>
        <location evidence="2">Cell membrane</location>
        <topology evidence="2">Multi-pass membrane protein</topology>
    </subcellularLocation>
</comment>
<feature type="coiled-coil region" evidence="12">
    <location>
        <begin position="369"/>
        <end position="403"/>
    </location>
</feature>
<evidence type="ECO:0000259" key="16">
    <source>
        <dbReference type="PROSITE" id="PS50885"/>
    </source>
</evidence>
<dbReference type="InterPro" id="IPR003660">
    <property type="entry name" value="HAMP_dom"/>
</dbReference>
<name>A0A4Q9DF58_9BACL</name>
<dbReference type="SMART" id="SM00304">
    <property type="entry name" value="HAMP"/>
    <property type="match status" value="1"/>
</dbReference>
<feature type="domain" description="HAMP" evidence="16">
    <location>
        <begin position="336"/>
        <end position="388"/>
    </location>
</feature>
<dbReference type="SUPFAM" id="SSF55874">
    <property type="entry name" value="ATPase domain of HSP90 chaperone/DNA topoisomerase II/histidine kinase"/>
    <property type="match status" value="1"/>
</dbReference>
<evidence type="ECO:0000256" key="7">
    <source>
        <dbReference type="ARBA" id="ARBA00022741"/>
    </source>
</evidence>
<dbReference type="SMART" id="SM00387">
    <property type="entry name" value="HATPase_c"/>
    <property type="match status" value="1"/>
</dbReference>
<keyword evidence="8 17" id="KW-0418">Kinase</keyword>
<dbReference type="InterPro" id="IPR050640">
    <property type="entry name" value="Bact_2-comp_sensor_kinase"/>
</dbReference>
<feature type="region of interest" description="Disordered" evidence="13">
    <location>
        <begin position="589"/>
        <end position="608"/>
    </location>
</feature>